<sequence length="45" mass="4662">MTAPTLTDLNDVTFAENTVNASPQLIDVDVDFADAEGDFDGAACA</sequence>
<protein>
    <submittedName>
        <fullName evidence="1">Uncharacterized protein</fullName>
    </submittedName>
</protein>
<reference evidence="1" key="1">
    <citation type="journal article" date="2014" name="Int. J. Syst. Evol. Microbiol.">
        <title>Complete genome sequence of Corynebacterium casei LMG S-19264T (=DSM 44701T), isolated from a smear-ripened cheese.</title>
        <authorList>
            <consortium name="US DOE Joint Genome Institute (JGI-PGF)"/>
            <person name="Walter F."/>
            <person name="Albersmeier A."/>
            <person name="Kalinowski J."/>
            <person name="Ruckert C."/>
        </authorList>
    </citation>
    <scope>NUCLEOTIDE SEQUENCE</scope>
    <source>
        <strain evidence="1">CGMCC 1.15880</strain>
    </source>
</reference>
<proteinExistence type="predicted"/>
<accession>A0A916QTN5</accession>
<comment type="caution">
    <text evidence="1">The sequence shown here is derived from an EMBL/GenBank/DDBJ whole genome shotgun (WGS) entry which is preliminary data.</text>
</comment>
<reference evidence="1" key="2">
    <citation type="submission" date="2020-09" db="EMBL/GenBank/DDBJ databases">
        <authorList>
            <person name="Sun Q."/>
            <person name="Zhou Y."/>
        </authorList>
    </citation>
    <scope>NUCLEOTIDE SEQUENCE</scope>
    <source>
        <strain evidence="1">CGMCC 1.15880</strain>
    </source>
</reference>
<evidence type="ECO:0000313" key="2">
    <source>
        <dbReference type="Proteomes" id="UP000628017"/>
    </source>
</evidence>
<gene>
    <name evidence="1" type="ORF">GCM10011498_03230</name>
</gene>
<organism evidence="1 2">
    <name type="scientific">Neptunicoccus cionae</name>
    <dbReference type="NCBI Taxonomy" id="2035344"/>
    <lineage>
        <taxon>Bacteria</taxon>
        <taxon>Pseudomonadati</taxon>
        <taxon>Pseudomonadota</taxon>
        <taxon>Alphaproteobacteria</taxon>
        <taxon>Rhodobacterales</taxon>
        <taxon>Paracoccaceae</taxon>
        <taxon>Neptunicoccus</taxon>
    </lineage>
</organism>
<name>A0A916QTN5_9RHOB</name>
<dbReference type="EMBL" id="BMKA01000001">
    <property type="protein sequence ID" value="GGA06806.1"/>
    <property type="molecule type" value="Genomic_DNA"/>
</dbReference>
<evidence type="ECO:0000313" key="1">
    <source>
        <dbReference type="EMBL" id="GGA06806.1"/>
    </source>
</evidence>
<dbReference type="Proteomes" id="UP000628017">
    <property type="component" value="Unassembled WGS sequence"/>
</dbReference>
<dbReference type="RefSeq" id="WP_188670278.1">
    <property type="nucleotide sequence ID" value="NZ_BMKA01000001.1"/>
</dbReference>
<dbReference type="AlphaFoldDB" id="A0A916QTN5"/>
<keyword evidence="2" id="KW-1185">Reference proteome</keyword>